<dbReference type="KEGG" id="cmos:111434603"/>
<proteinExistence type="predicted"/>
<evidence type="ECO:0000256" key="1">
    <source>
        <dbReference type="SAM" id="SignalP"/>
    </source>
</evidence>
<dbReference type="GeneID" id="111434603"/>
<reference evidence="3" key="1">
    <citation type="submission" date="2025-08" db="UniProtKB">
        <authorList>
            <consortium name="RefSeq"/>
        </authorList>
    </citation>
    <scope>IDENTIFICATION</scope>
    <source>
        <tissue evidence="3">Young leaves</tissue>
    </source>
</reference>
<feature type="chain" id="PRO_5027113225" evidence="1">
    <location>
        <begin position="25"/>
        <end position="428"/>
    </location>
</feature>
<dbReference type="PANTHER" id="PTHR34454">
    <property type="entry name" value="TUNICAMYCIN INDUCED PROTEIN"/>
    <property type="match status" value="1"/>
</dbReference>
<dbReference type="AlphaFoldDB" id="A0A6J1EJ40"/>
<name>A0A6J1EJ40_CUCMO</name>
<dbReference type="PANTHER" id="PTHR34454:SF2">
    <property type="entry name" value="PROTEIN TUNICAMYCIN INDUCED 1"/>
    <property type="match status" value="1"/>
</dbReference>
<dbReference type="Proteomes" id="UP000504609">
    <property type="component" value="Unplaced"/>
</dbReference>
<gene>
    <name evidence="3" type="primary">LOC111434603</name>
</gene>
<evidence type="ECO:0000313" key="2">
    <source>
        <dbReference type="Proteomes" id="UP000504609"/>
    </source>
</evidence>
<feature type="signal peptide" evidence="1">
    <location>
        <begin position="1"/>
        <end position="24"/>
    </location>
</feature>
<keyword evidence="1" id="KW-0732">Signal</keyword>
<organism evidence="2 3">
    <name type="scientific">Cucurbita moschata</name>
    <name type="common">Winter crookneck squash</name>
    <name type="synonym">Cucurbita pepo var. moschata</name>
    <dbReference type="NCBI Taxonomy" id="3662"/>
    <lineage>
        <taxon>Eukaryota</taxon>
        <taxon>Viridiplantae</taxon>
        <taxon>Streptophyta</taxon>
        <taxon>Embryophyta</taxon>
        <taxon>Tracheophyta</taxon>
        <taxon>Spermatophyta</taxon>
        <taxon>Magnoliopsida</taxon>
        <taxon>eudicotyledons</taxon>
        <taxon>Gunneridae</taxon>
        <taxon>Pentapetalae</taxon>
        <taxon>rosids</taxon>
        <taxon>fabids</taxon>
        <taxon>Cucurbitales</taxon>
        <taxon>Cucurbitaceae</taxon>
        <taxon>Cucurbiteae</taxon>
        <taxon>Cucurbita</taxon>
    </lineage>
</organism>
<evidence type="ECO:0000313" key="3">
    <source>
        <dbReference type="RefSeq" id="XP_022927834.1"/>
    </source>
</evidence>
<protein>
    <submittedName>
        <fullName evidence="3">Uncharacterized protein LOC111434603</fullName>
    </submittedName>
</protein>
<sequence length="428" mass="46254">MALHGLRCLFLATLFVLLALHASAGSPPSSIVDGFTKDVKELIGKGLGLVADDLKITGFDLKDAKVGHSVAYEFELEIDNQVFPLKFLENAQHWEYVDLPIFQIQEQPRAPQHGDENLLVQKRNTASDLPVLAPFQLAGPMELWIQDADGLRVSLPHDVDAGVLKKVVLADGAVVTVTGARSVSLRHSLNLPLPLNRTRPGFASGLVALAEQLHHISRSQSAPILSLRIVGPTSLTSSPSFSNKLKLKRLAPGLVELSSPSKKNIQAIQSPSPVQLQAGAPTMLTPKTFTTLWPIASINGSNSKLLGFETLLTSLLGPKADKKGSFKLLKADVSAQTTVKIGFGVDKKLKEGDGINLEGFPEWRTKPEVVRMHFEVLAKVDGERIIPERVVPVNPVVIEDTVAPHLQLGNVTVSKTPVVYTPADPFTI</sequence>
<dbReference type="RefSeq" id="XP_022927834.1">
    <property type="nucleotide sequence ID" value="XM_023072066.1"/>
</dbReference>
<accession>A0A6J1EJ40</accession>
<dbReference type="InterPro" id="IPR053283">
    <property type="entry name" value="TUNICAMYCIN_INDUCED_1"/>
</dbReference>
<keyword evidence="2" id="KW-1185">Reference proteome</keyword>